<evidence type="ECO:0000256" key="4">
    <source>
        <dbReference type="ARBA" id="ARBA00022692"/>
    </source>
</evidence>
<dbReference type="Gene3D" id="3.30.70.3220">
    <property type="match status" value="1"/>
</dbReference>
<sequence length="689" mass="71115">MRTLVTLGIIIVALFASIFAGTQLDGKSDDNPGGASWVPELALDLQGGTQLILEPVTEPGYEVTDEDINQSIAVIRQRIDSSGVAEAEITRQGSSNIVVGIPGEVSDETIALIVTPAQMNFRPVLQVGSPLPAEAAADESAVPEDGVTAPEGDATEEPTDAETSVPTDEATPASHSLTATDEDPATEEPAATDESAPDATDEPTDGATEGTDATAGATPSDPSDLSQITPEIQAEFDALNCLEPTAQDPGVDPADEPLVTCADDGTAKYILGPVEIAGTEIDSATAGIRSSNGVSTGEYVVNISFTNEGTEQFAASTERLFALPAPQNAFAMVLDGLVISAPSVNEPIPNGQAEISGNFTRESSATLANQLNFGALPLTFEVQSQEQISATLGADQLEKGLIAGLIGLLLVGVYSIFQYRALGLVTVASLMIAGLITYGLITLLSWTQGYRLSLPGVAGLIVAIGVTADSFIVYFERIRDELRDGRGLVGSVERGWSRARRTIFASDTVNFLAAVILYLLAVGGVRGFAFTLGLTTLVDLLVVIMFTHPVMQLLAKTKFFGEGHAGSGLDPRRLGVESIRYAGRGRVSTPKKKAKASGATASDDTRAETADSLVSVGAAGGAGAAGAADAPAAPMTIAERRAAARRAQLQDAPDPAASGEVAADAGPPDGPSAQADESEEPSATNEEKH</sequence>
<dbReference type="NCBIfam" id="TIGR01129">
    <property type="entry name" value="secD"/>
    <property type="match status" value="1"/>
</dbReference>
<evidence type="ECO:0000256" key="1">
    <source>
        <dbReference type="ARBA" id="ARBA00004651"/>
    </source>
</evidence>
<evidence type="ECO:0000256" key="10">
    <source>
        <dbReference type="SAM" id="MobiDB-lite"/>
    </source>
</evidence>
<dbReference type="EMBL" id="AP027729">
    <property type="protein sequence ID" value="BDZ43481.1"/>
    <property type="molecule type" value="Genomic_DNA"/>
</dbReference>
<protein>
    <recommendedName>
        <fullName evidence="9">Protein translocase subunit SecD</fullName>
    </recommendedName>
</protein>
<comment type="caution">
    <text evidence="9">Lacks conserved residue(s) required for the propagation of feature annotation.</text>
</comment>
<dbReference type="InterPro" id="IPR048634">
    <property type="entry name" value="SecD_SecF_C"/>
</dbReference>
<keyword evidence="4 9" id="KW-0812">Transmembrane</keyword>
<feature type="transmembrane region" description="Helical" evidence="9">
    <location>
        <begin position="400"/>
        <end position="417"/>
    </location>
</feature>
<proteinExistence type="inferred from homology"/>
<comment type="similarity">
    <text evidence="9">Belongs to the SecD/SecF family. SecD subfamily.</text>
</comment>
<evidence type="ECO:0000256" key="6">
    <source>
        <dbReference type="ARBA" id="ARBA00022989"/>
    </source>
</evidence>
<evidence type="ECO:0000256" key="9">
    <source>
        <dbReference type="HAMAP-Rule" id="MF_01463"/>
    </source>
</evidence>
<evidence type="ECO:0000256" key="2">
    <source>
        <dbReference type="ARBA" id="ARBA00022448"/>
    </source>
</evidence>
<keyword evidence="5 9" id="KW-0653">Protein transport</keyword>
<keyword evidence="8 9" id="KW-0472">Membrane</keyword>
<feature type="transmembrane region" description="Helical" evidence="9">
    <location>
        <begin position="424"/>
        <end position="446"/>
    </location>
</feature>
<evidence type="ECO:0000313" key="15">
    <source>
        <dbReference type="Proteomes" id="UP001321475"/>
    </source>
</evidence>
<keyword evidence="2 9" id="KW-0813">Transport</keyword>
<dbReference type="Gene3D" id="3.30.1360.200">
    <property type="match status" value="1"/>
</dbReference>
<dbReference type="NCBIfam" id="TIGR00916">
    <property type="entry name" value="2A0604s01"/>
    <property type="match status" value="1"/>
</dbReference>
<dbReference type="PANTHER" id="PTHR30081:SF1">
    <property type="entry name" value="PROTEIN TRANSLOCASE SUBUNIT SECD"/>
    <property type="match status" value="1"/>
</dbReference>
<feature type="transmembrane region" description="Helical" evidence="9">
    <location>
        <begin position="503"/>
        <end position="521"/>
    </location>
</feature>
<feature type="region of interest" description="Disordered" evidence="10">
    <location>
        <begin position="587"/>
        <end position="608"/>
    </location>
</feature>
<dbReference type="Pfam" id="PF02355">
    <property type="entry name" value="SecD_SecF_C"/>
    <property type="match status" value="1"/>
</dbReference>
<dbReference type="Proteomes" id="UP001321475">
    <property type="component" value="Chromosome"/>
</dbReference>
<reference evidence="15" key="1">
    <citation type="journal article" date="2019" name="Int. J. Syst. Evol. Microbiol.">
        <title>The Global Catalogue of Microorganisms (GCM) 10K type strain sequencing project: providing services to taxonomists for standard genome sequencing and annotation.</title>
        <authorList>
            <consortium name="The Broad Institute Genomics Platform"/>
            <consortium name="The Broad Institute Genome Sequencing Center for Infectious Disease"/>
            <person name="Wu L."/>
            <person name="Ma J."/>
        </authorList>
    </citation>
    <scope>NUCLEOTIDE SEQUENCE [LARGE SCALE GENOMIC DNA]</scope>
    <source>
        <strain evidence="15">NBRC 108565</strain>
    </source>
</reference>
<name>A0ABN6XF68_9CELL</name>
<comment type="subcellular location">
    <subcellularLocation>
        <location evidence="1 9">Cell membrane</location>
        <topology evidence="1 9">Multi-pass membrane protein</topology>
    </subcellularLocation>
</comment>
<keyword evidence="7 9" id="KW-0811">Translocation</keyword>
<feature type="domain" description="SecDF P1 head subdomain" evidence="13">
    <location>
        <begin position="265"/>
        <end position="377"/>
    </location>
</feature>
<keyword evidence="15" id="KW-1185">Reference proteome</keyword>
<dbReference type="Pfam" id="PF22599">
    <property type="entry name" value="SecDF_P1_head"/>
    <property type="match status" value="1"/>
</dbReference>
<dbReference type="Pfam" id="PF21760">
    <property type="entry name" value="SecD_1st"/>
    <property type="match status" value="1"/>
</dbReference>
<evidence type="ECO:0000256" key="3">
    <source>
        <dbReference type="ARBA" id="ARBA00022475"/>
    </source>
</evidence>
<dbReference type="InterPro" id="IPR055344">
    <property type="entry name" value="SecD_SecF_C_bact"/>
</dbReference>
<comment type="function">
    <text evidence="9">Part of the Sec protein translocase complex. Interacts with the SecYEG preprotein conducting channel. SecDF uses the proton motive force (PMF) to complete protein translocation after the ATP-dependent function of SecA.</text>
</comment>
<dbReference type="InterPro" id="IPR054384">
    <property type="entry name" value="SecDF_P1_head"/>
</dbReference>
<dbReference type="SUPFAM" id="SSF82866">
    <property type="entry name" value="Multidrug efflux transporter AcrB transmembrane domain"/>
    <property type="match status" value="1"/>
</dbReference>
<feature type="domain" description="Protein export membrane protein SecD/SecF C-terminal" evidence="11">
    <location>
        <begin position="379"/>
        <end position="555"/>
    </location>
</feature>
<feature type="region of interest" description="Disordered" evidence="10">
    <location>
        <begin position="132"/>
        <end position="226"/>
    </location>
</feature>
<accession>A0ABN6XF68</accession>
<feature type="compositionally biased region" description="Low complexity" evidence="10">
    <location>
        <begin position="205"/>
        <end position="218"/>
    </location>
</feature>
<keyword evidence="6 9" id="KW-1133">Transmembrane helix</keyword>
<feature type="domain" description="Protein translocase subunit SecDF P1" evidence="12">
    <location>
        <begin position="68"/>
        <end position="124"/>
    </location>
</feature>
<feature type="transmembrane region" description="Helical" evidence="9">
    <location>
        <begin position="452"/>
        <end position="475"/>
    </location>
</feature>
<organism evidence="14 15">
    <name type="scientific">Paraoerskovia sediminicola</name>
    <dbReference type="NCBI Taxonomy" id="1138587"/>
    <lineage>
        <taxon>Bacteria</taxon>
        <taxon>Bacillati</taxon>
        <taxon>Actinomycetota</taxon>
        <taxon>Actinomycetes</taxon>
        <taxon>Micrococcales</taxon>
        <taxon>Cellulomonadaceae</taxon>
        <taxon>Paraoerskovia</taxon>
    </lineage>
</organism>
<dbReference type="InterPro" id="IPR022813">
    <property type="entry name" value="SecD/SecF_arch_bac"/>
</dbReference>
<evidence type="ECO:0000256" key="8">
    <source>
        <dbReference type="ARBA" id="ARBA00023136"/>
    </source>
</evidence>
<feature type="region of interest" description="Disordered" evidence="10">
    <location>
        <begin position="639"/>
        <end position="689"/>
    </location>
</feature>
<feature type="compositionally biased region" description="Low complexity" evidence="10">
    <location>
        <begin position="662"/>
        <end position="675"/>
    </location>
</feature>
<dbReference type="HAMAP" id="MF_01463_B">
    <property type="entry name" value="SecD_B"/>
    <property type="match status" value="1"/>
</dbReference>
<gene>
    <name evidence="9 14" type="primary">secD</name>
    <name evidence="14" type="ORF">GCM10025865_27800</name>
</gene>
<feature type="transmembrane region" description="Helical" evidence="9">
    <location>
        <begin position="527"/>
        <end position="546"/>
    </location>
</feature>
<feature type="compositionally biased region" description="Acidic residues" evidence="10">
    <location>
        <begin position="195"/>
        <end position="204"/>
    </location>
</feature>
<dbReference type="PANTHER" id="PTHR30081">
    <property type="entry name" value="PROTEIN-EXPORT MEMBRANE PROTEIN SEC"/>
    <property type="match status" value="1"/>
</dbReference>
<evidence type="ECO:0000259" key="12">
    <source>
        <dbReference type="Pfam" id="PF21760"/>
    </source>
</evidence>
<evidence type="ECO:0000259" key="13">
    <source>
        <dbReference type="Pfam" id="PF22599"/>
    </source>
</evidence>
<evidence type="ECO:0000313" key="14">
    <source>
        <dbReference type="EMBL" id="BDZ43481.1"/>
    </source>
</evidence>
<dbReference type="InterPro" id="IPR048631">
    <property type="entry name" value="SecD_1st"/>
</dbReference>
<evidence type="ECO:0000259" key="11">
    <source>
        <dbReference type="Pfam" id="PF02355"/>
    </source>
</evidence>
<dbReference type="InterPro" id="IPR005791">
    <property type="entry name" value="SecD"/>
</dbReference>
<keyword evidence="3 9" id="KW-1003">Cell membrane</keyword>
<comment type="subunit">
    <text evidence="9">Forms a complex with SecF. Part of the essential Sec protein translocation apparatus which comprises SecA, SecYEG and auxiliary proteins SecDF. Other proteins may also be involved.</text>
</comment>
<evidence type="ECO:0000256" key="5">
    <source>
        <dbReference type="ARBA" id="ARBA00022927"/>
    </source>
</evidence>
<evidence type="ECO:0000256" key="7">
    <source>
        <dbReference type="ARBA" id="ARBA00023010"/>
    </source>
</evidence>